<dbReference type="Pfam" id="PF01554">
    <property type="entry name" value="MatE"/>
    <property type="match status" value="2"/>
</dbReference>
<evidence type="ECO:0000256" key="3">
    <source>
        <dbReference type="ARBA" id="ARBA00022448"/>
    </source>
</evidence>
<keyword evidence="4 7" id="KW-0812">Transmembrane</keyword>
<feature type="transmembrane region" description="Helical" evidence="7">
    <location>
        <begin position="183"/>
        <end position="201"/>
    </location>
</feature>
<dbReference type="eggNOG" id="KOG1347">
    <property type="taxonomic scope" value="Eukaryota"/>
</dbReference>
<feature type="transmembrane region" description="Helical" evidence="7">
    <location>
        <begin position="38"/>
        <end position="58"/>
    </location>
</feature>
<dbReference type="HOGENOM" id="CLU_012893_1_4_1"/>
<dbReference type="EMBL" id="CM001882">
    <property type="protein sequence ID" value="EOY04074.1"/>
    <property type="molecule type" value="Genomic_DNA"/>
</dbReference>
<dbReference type="InterPro" id="IPR045069">
    <property type="entry name" value="MATE_euk"/>
</dbReference>
<feature type="transmembrane region" description="Helical" evidence="7">
    <location>
        <begin position="142"/>
        <end position="162"/>
    </location>
</feature>
<organism evidence="8 9">
    <name type="scientific">Theobroma cacao</name>
    <name type="common">Cacao</name>
    <name type="synonym">Cocoa</name>
    <dbReference type="NCBI Taxonomy" id="3641"/>
    <lineage>
        <taxon>Eukaryota</taxon>
        <taxon>Viridiplantae</taxon>
        <taxon>Streptophyta</taxon>
        <taxon>Embryophyta</taxon>
        <taxon>Tracheophyta</taxon>
        <taxon>Spermatophyta</taxon>
        <taxon>Magnoliopsida</taxon>
        <taxon>eudicotyledons</taxon>
        <taxon>Gunneridae</taxon>
        <taxon>Pentapetalae</taxon>
        <taxon>rosids</taxon>
        <taxon>malvids</taxon>
        <taxon>Malvales</taxon>
        <taxon>Malvaceae</taxon>
        <taxon>Byttnerioideae</taxon>
        <taxon>Theobroma</taxon>
    </lineage>
</organism>
<evidence type="ECO:0000256" key="1">
    <source>
        <dbReference type="ARBA" id="ARBA00004141"/>
    </source>
</evidence>
<dbReference type="AlphaFoldDB" id="A0A061EP11"/>
<keyword evidence="3" id="KW-0813">Transport</keyword>
<feature type="transmembrane region" description="Helical" evidence="7">
    <location>
        <begin position="107"/>
        <end position="130"/>
    </location>
</feature>
<dbReference type="GO" id="GO:0022857">
    <property type="term" value="F:transmembrane transporter activity"/>
    <property type="evidence" value="ECO:0000318"/>
    <property type="project" value="GO_Central"/>
</dbReference>
<name>A0A061EP11_THECC</name>
<evidence type="ECO:0000256" key="6">
    <source>
        <dbReference type="ARBA" id="ARBA00023136"/>
    </source>
</evidence>
<evidence type="ECO:0000256" key="2">
    <source>
        <dbReference type="ARBA" id="ARBA00010199"/>
    </source>
</evidence>
<protein>
    <submittedName>
        <fullName evidence="8">MATE efflux family protein, putative</fullName>
    </submittedName>
</protein>
<evidence type="ECO:0000313" key="8">
    <source>
        <dbReference type="EMBL" id="EOY04074.1"/>
    </source>
</evidence>
<dbReference type="PANTHER" id="PTHR11206">
    <property type="entry name" value="MULTIDRUG RESISTANCE PROTEIN"/>
    <property type="match status" value="1"/>
</dbReference>
<gene>
    <name evidence="8" type="ORF">TCM_019341</name>
</gene>
<keyword evidence="5 7" id="KW-1133">Transmembrane helix</keyword>
<dbReference type="GO" id="GO:0015297">
    <property type="term" value="F:antiporter activity"/>
    <property type="evidence" value="ECO:0007669"/>
    <property type="project" value="InterPro"/>
</dbReference>
<feature type="transmembrane region" description="Helical" evidence="7">
    <location>
        <begin position="309"/>
        <end position="326"/>
    </location>
</feature>
<comment type="similarity">
    <text evidence="2">Belongs to the multi antimicrobial extrusion (MATE) (TC 2.A.66.1) family.</text>
</comment>
<dbReference type="Gramene" id="EOY04074">
    <property type="protein sequence ID" value="EOY04074"/>
    <property type="gene ID" value="TCM_019341"/>
</dbReference>
<comment type="subcellular location">
    <subcellularLocation>
        <location evidence="1">Membrane</location>
        <topology evidence="1">Multi-pass membrane protein</topology>
    </subcellularLocation>
</comment>
<keyword evidence="9" id="KW-1185">Reference proteome</keyword>
<proteinExistence type="inferred from homology"/>
<feature type="transmembrane region" description="Helical" evidence="7">
    <location>
        <begin position="265"/>
        <end position="288"/>
    </location>
</feature>
<dbReference type="Proteomes" id="UP000026915">
    <property type="component" value="Chromosome 4"/>
</dbReference>
<accession>A0A061EP11</accession>
<feature type="transmembrane region" description="Helical" evidence="7">
    <location>
        <begin position="6"/>
        <end position="26"/>
    </location>
</feature>
<evidence type="ECO:0000256" key="7">
    <source>
        <dbReference type="SAM" id="Phobius"/>
    </source>
</evidence>
<reference evidence="8 9" key="1">
    <citation type="journal article" date="2013" name="Genome Biol.">
        <title>The genome sequence of the most widely cultivated cacao type and its use to identify candidate genes regulating pod color.</title>
        <authorList>
            <person name="Motamayor J.C."/>
            <person name="Mockaitis K."/>
            <person name="Schmutz J."/>
            <person name="Haiminen N."/>
            <person name="Iii D.L."/>
            <person name="Cornejo O."/>
            <person name="Findley S.D."/>
            <person name="Zheng P."/>
            <person name="Utro F."/>
            <person name="Royaert S."/>
            <person name="Saski C."/>
            <person name="Jenkins J."/>
            <person name="Podicheti R."/>
            <person name="Zhao M."/>
            <person name="Scheffler B.E."/>
            <person name="Stack J.C."/>
            <person name="Feltus F.A."/>
            <person name="Mustiga G.M."/>
            <person name="Amores F."/>
            <person name="Phillips W."/>
            <person name="Marelli J.P."/>
            <person name="May G.D."/>
            <person name="Shapiro H."/>
            <person name="Ma J."/>
            <person name="Bustamante C.D."/>
            <person name="Schnell R.J."/>
            <person name="Main D."/>
            <person name="Gilbert D."/>
            <person name="Parida L."/>
            <person name="Kuhn D.N."/>
        </authorList>
    </citation>
    <scope>NUCLEOTIDE SEQUENCE [LARGE SCALE GENOMIC DNA]</scope>
    <source>
        <strain evidence="9">cv. Matina 1-6</strain>
    </source>
</reference>
<dbReference type="CDD" id="cd13132">
    <property type="entry name" value="MATE_eukaryotic"/>
    <property type="match status" value="1"/>
</dbReference>
<evidence type="ECO:0000313" key="9">
    <source>
        <dbReference type="Proteomes" id="UP000026915"/>
    </source>
</evidence>
<keyword evidence="6 7" id="KW-0472">Membrane</keyword>
<dbReference type="InParanoid" id="A0A061EP11"/>
<dbReference type="GO" id="GO:0016020">
    <property type="term" value="C:membrane"/>
    <property type="evidence" value="ECO:0000318"/>
    <property type="project" value="GO_Central"/>
</dbReference>
<sequence length="378" mass="41732">MEELKKVSFVAAPFMAVAVSQYLLHVVSMMMAGHLAELSLSGVAIATSFCNVTGFSLLTGLASGLEALCGQPYGTMQFQKILNVAHTCTIFPAILQAQVHYFRSQSLILPMLFISLATLCFHVPICWVLVFKSGMENTGAALALGLSYWFNVILRGFYMKYLSSCEKTRVLILKDIFLSVKEFFHFGIPSAVMVCLEWWAFEILVLLSELLPNSKLETSVLSIWYYYTHPYKHVLHFNIPVGIRAAASTRVSNELGAGNPQAAQIAALVVMVLTLAESFIASTILFCCRHAFGYAYSNDKEVVNNVTKMIPLMCLSIVMDSLHAVLRGEGLWFGMLTGSTIQGILLSLVAAFAIWRKQAIKTRERIYKGTFAAESAAI</sequence>
<dbReference type="GO" id="GO:1990961">
    <property type="term" value="P:xenobiotic detoxification by transmembrane export across the plasma membrane"/>
    <property type="evidence" value="ECO:0007669"/>
    <property type="project" value="InterPro"/>
</dbReference>
<evidence type="ECO:0000256" key="5">
    <source>
        <dbReference type="ARBA" id="ARBA00022989"/>
    </source>
</evidence>
<dbReference type="GO" id="GO:0042910">
    <property type="term" value="F:xenobiotic transmembrane transporter activity"/>
    <property type="evidence" value="ECO:0007669"/>
    <property type="project" value="InterPro"/>
</dbReference>
<evidence type="ECO:0000256" key="4">
    <source>
        <dbReference type="ARBA" id="ARBA00022692"/>
    </source>
</evidence>
<feature type="transmembrane region" description="Helical" evidence="7">
    <location>
        <begin position="332"/>
        <end position="355"/>
    </location>
</feature>
<dbReference type="InterPro" id="IPR002528">
    <property type="entry name" value="MATE_fam"/>
</dbReference>